<dbReference type="InterPro" id="IPR006016">
    <property type="entry name" value="UspA"/>
</dbReference>
<accession>A0A7W5DWZ1</accession>
<sequence>MKILLATDGSSPSQNATKFVAKLAKNCSVDAVVLTVSFDPEHYPMHPWSPHWTEHESDRTQPILDQAKSALEDVCESVTLAHGSGSAAPCILEQAKKSKVDLIVLGAKGHSAFRRVLLGSVSDSVAASAECSVVVVRGDEQQDVDLKRIVIGFDQSVASREAVWELMQWNLEPSCEVNVVSVALQPYVFVGEGYTGPPITIDPALVSKIDEAAERIASQIADRFPHTDAQTPVSDHIGDSIVNVAEETNANLIVVGDTGHSLLSRFLLGSTSKYVLRHAPCSVWISRRHWNATPTPNEVGDAVATT</sequence>
<dbReference type="CDD" id="cd00293">
    <property type="entry name" value="USP-like"/>
    <property type="match status" value="2"/>
</dbReference>
<dbReference type="InterPro" id="IPR014729">
    <property type="entry name" value="Rossmann-like_a/b/a_fold"/>
</dbReference>
<dbReference type="InterPro" id="IPR006015">
    <property type="entry name" value="Universal_stress_UspA"/>
</dbReference>
<feature type="domain" description="UspA" evidence="2">
    <location>
        <begin position="147"/>
        <end position="287"/>
    </location>
</feature>
<evidence type="ECO:0000256" key="1">
    <source>
        <dbReference type="ARBA" id="ARBA00008791"/>
    </source>
</evidence>
<dbReference type="AlphaFoldDB" id="A0A7W5DWZ1"/>
<name>A0A7W5DWZ1_9BACT</name>
<dbReference type="Gene3D" id="3.40.50.620">
    <property type="entry name" value="HUPs"/>
    <property type="match status" value="2"/>
</dbReference>
<organism evidence="3 4">
    <name type="scientific">Aporhodopirellula rubra</name>
    <dbReference type="NCBI Taxonomy" id="980271"/>
    <lineage>
        <taxon>Bacteria</taxon>
        <taxon>Pseudomonadati</taxon>
        <taxon>Planctomycetota</taxon>
        <taxon>Planctomycetia</taxon>
        <taxon>Pirellulales</taxon>
        <taxon>Pirellulaceae</taxon>
        <taxon>Aporhodopirellula</taxon>
    </lineage>
</organism>
<protein>
    <submittedName>
        <fullName evidence="3">Nucleotide-binding universal stress UspA family protein</fullName>
    </submittedName>
</protein>
<dbReference type="PRINTS" id="PR01438">
    <property type="entry name" value="UNVRSLSTRESS"/>
</dbReference>
<dbReference type="SUPFAM" id="SSF52402">
    <property type="entry name" value="Adenine nucleotide alpha hydrolases-like"/>
    <property type="match status" value="2"/>
</dbReference>
<gene>
    <name evidence="3" type="ORF">FHS27_001859</name>
</gene>
<evidence type="ECO:0000313" key="3">
    <source>
        <dbReference type="EMBL" id="MBB3206051.1"/>
    </source>
</evidence>
<evidence type="ECO:0000259" key="2">
    <source>
        <dbReference type="Pfam" id="PF00582"/>
    </source>
</evidence>
<keyword evidence="4" id="KW-1185">Reference proteome</keyword>
<evidence type="ECO:0000313" key="4">
    <source>
        <dbReference type="Proteomes" id="UP000536179"/>
    </source>
</evidence>
<dbReference type="PANTHER" id="PTHR43010">
    <property type="entry name" value="UNIVERSAL STRESS PROTEIN SLR1230"/>
    <property type="match status" value="1"/>
</dbReference>
<reference evidence="3 4" key="1">
    <citation type="submission" date="2020-08" db="EMBL/GenBank/DDBJ databases">
        <title>Genomic Encyclopedia of Type Strains, Phase III (KMG-III): the genomes of soil and plant-associated and newly described type strains.</title>
        <authorList>
            <person name="Whitman W."/>
        </authorList>
    </citation>
    <scope>NUCLEOTIDE SEQUENCE [LARGE SCALE GENOMIC DNA]</scope>
    <source>
        <strain evidence="3 4">CECT 8075</strain>
    </source>
</reference>
<feature type="domain" description="UspA" evidence="2">
    <location>
        <begin position="2"/>
        <end position="137"/>
    </location>
</feature>
<comment type="caution">
    <text evidence="3">The sequence shown here is derived from an EMBL/GenBank/DDBJ whole genome shotgun (WGS) entry which is preliminary data.</text>
</comment>
<dbReference type="RefSeq" id="WP_184304229.1">
    <property type="nucleotide sequence ID" value="NZ_JACHXU010000005.1"/>
</dbReference>
<dbReference type="Pfam" id="PF00582">
    <property type="entry name" value="Usp"/>
    <property type="match status" value="2"/>
</dbReference>
<proteinExistence type="inferred from homology"/>
<dbReference type="InterPro" id="IPR051688">
    <property type="entry name" value="USP_A"/>
</dbReference>
<comment type="similarity">
    <text evidence="1">Belongs to the universal stress protein A family.</text>
</comment>
<dbReference type="EMBL" id="JACHXU010000005">
    <property type="protein sequence ID" value="MBB3206051.1"/>
    <property type="molecule type" value="Genomic_DNA"/>
</dbReference>
<dbReference type="Proteomes" id="UP000536179">
    <property type="component" value="Unassembled WGS sequence"/>
</dbReference>
<dbReference type="PANTHER" id="PTHR43010:SF1">
    <property type="entry name" value="USPA DOMAIN-CONTAINING PROTEIN"/>
    <property type="match status" value="1"/>
</dbReference>